<gene>
    <name evidence="1" type="ORF">GKE72_09325</name>
</gene>
<accession>A0A844E0K9</accession>
<sequence length="275" mass="32565">MNIVNDEQREKLIIRMNQILHENKIVKRRLELKQENVYKIVGTDSNGGERLIYMELLEKCGKIIGDYGGDIIYPPTSSGVFIMHMWGTVHYSYFEVIDETEKTFDLQIFEYVANDLCFALHDIISVKKIPKRIPIKMLSYEETNIKEIWEKFRNKYKVSIFSEKEEYLLNDTLKKLTGNEKEKGFIIYYNTFRNFMSLNFLKTLYSEKKLQNKFEHVIGTDTCYEKNNFYEISIKNGLSKNEKELLKKIDNSHHFIINKGDIHKIIGLLLSEKNN</sequence>
<evidence type="ECO:0000313" key="2">
    <source>
        <dbReference type="Proteomes" id="UP000431304"/>
    </source>
</evidence>
<dbReference type="EMBL" id="WKRA01000013">
    <property type="protein sequence ID" value="MSD16265.1"/>
    <property type="molecule type" value="Genomic_DNA"/>
</dbReference>
<comment type="caution">
    <text evidence="1">The sequence shown here is derived from an EMBL/GenBank/DDBJ whole genome shotgun (WGS) entry which is preliminary data.</text>
</comment>
<name>A0A844E0K9_EUBRA</name>
<organism evidence="1 2">
    <name type="scientific">Eubacterium ramulus</name>
    <dbReference type="NCBI Taxonomy" id="39490"/>
    <lineage>
        <taxon>Bacteria</taxon>
        <taxon>Bacillati</taxon>
        <taxon>Bacillota</taxon>
        <taxon>Clostridia</taxon>
        <taxon>Eubacteriales</taxon>
        <taxon>Eubacteriaceae</taxon>
        <taxon>Eubacterium</taxon>
    </lineage>
</organism>
<dbReference type="Proteomes" id="UP000431304">
    <property type="component" value="Unassembled WGS sequence"/>
</dbReference>
<dbReference type="AlphaFoldDB" id="A0A844E0K9"/>
<evidence type="ECO:0000313" key="1">
    <source>
        <dbReference type="EMBL" id="MSD16265.1"/>
    </source>
</evidence>
<proteinExistence type="predicted"/>
<protein>
    <submittedName>
        <fullName evidence="1">Uncharacterized protein</fullName>
    </submittedName>
</protein>
<dbReference type="RefSeq" id="WP_154314679.1">
    <property type="nucleotide sequence ID" value="NZ_WKRA01000013.1"/>
</dbReference>
<reference evidence="1 2" key="1">
    <citation type="journal article" date="2019" name="Nat. Med.">
        <title>A library of human gut bacterial isolates paired with longitudinal multiomics data enables mechanistic microbiome research.</title>
        <authorList>
            <person name="Poyet M."/>
            <person name="Groussin M."/>
            <person name="Gibbons S.M."/>
            <person name="Avila-Pacheco J."/>
            <person name="Jiang X."/>
            <person name="Kearney S.M."/>
            <person name="Perrotta A.R."/>
            <person name="Berdy B."/>
            <person name="Zhao S."/>
            <person name="Lieberman T.D."/>
            <person name="Swanson P.K."/>
            <person name="Smith M."/>
            <person name="Roesemann S."/>
            <person name="Alexander J.E."/>
            <person name="Rich S.A."/>
            <person name="Livny J."/>
            <person name="Vlamakis H."/>
            <person name="Clish C."/>
            <person name="Bullock K."/>
            <person name="Deik A."/>
            <person name="Scott J."/>
            <person name="Pierce K.A."/>
            <person name="Xavier R.J."/>
            <person name="Alm E.J."/>
        </authorList>
    </citation>
    <scope>NUCLEOTIDE SEQUENCE [LARGE SCALE GENOMIC DNA]</scope>
    <source>
        <strain evidence="1 2">BIOML-A3</strain>
    </source>
</reference>